<proteinExistence type="predicted"/>
<keyword evidence="4" id="KW-1185">Reference proteome</keyword>
<evidence type="ECO:0000256" key="2">
    <source>
        <dbReference type="SAM" id="Phobius"/>
    </source>
</evidence>
<sequence>MTDQDNKSAITINANGELSLTSKDCAYFKTVVQASQGKDIYITLINCSIVTINGQEILLDLVNKVEAKGYRIHLQAVPGFLAPEPASRARQRNEARPEIKDGKEVEDSLRRSPRICSDDIAHKRKWSTTERGILEDIYLIATGSGPDSMTRTHRYGQAGPANDERTWRLLQWFDWKRMVLVVTASLCTLIVGATLLLAIWLHKQQHLWEILWRTAREVDSIIEHFYDWAYELCSRLTPS</sequence>
<evidence type="ECO:0000256" key="1">
    <source>
        <dbReference type="SAM" id="MobiDB-lite"/>
    </source>
</evidence>
<feature type="transmembrane region" description="Helical" evidence="2">
    <location>
        <begin position="178"/>
        <end position="201"/>
    </location>
</feature>
<keyword evidence="2" id="KW-0812">Transmembrane</keyword>
<feature type="compositionally biased region" description="Basic and acidic residues" evidence="1">
    <location>
        <begin position="91"/>
        <end position="109"/>
    </location>
</feature>
<evidence type="ECO:0000313" key="3">
    <source>
        <dbReference type="EMBL" id="KAF2236655.1"/>
    </source>
</evidence>
<organism evidence="3 4">
    <name type="scientific">Viridothelium virens</name>
    <name type="common">Speckled blister lichen</name>
    <name type="synonym">Trypethelium virens</name>
    <dbReference type="NCBI Taxonomy" id="1048519"/>
    <lineage>
        <taxon>Eukaryota</taxon>
        <taxon>Fungi</taxon>
        <taxon>Dikarya</taxon>
        <taxon>Ascomycota</taxon>
        <taxon>Pezizomycotina</taxon>
        <taxon>Dothideomycetes</taxon>
        <taxon>Dothideomycetes incertae sedis</taxon>
        <taxon>Trypetheliales</taxon>
        <taxon>Trypetheliaceae</taxon>
        <taxon>Viridothelium</taxon>
    </lineage>
</organism>
<evidence type="ECO:0000313" key="4">
    <source>
        <dbReference type="Proteomes" id="UP000800092"/>
    </source>
</evidence>
<dbReference type="AlphaFoldDB" id="A0A6A6HF00"/>
<gene>
    <name evidence="3" type="ORF">EV356DRAFT_530929</name>
</gene>
<keyword evidence="2" id="KW-0472">Membrane</keyword>
<dbReference type="Proteomes" id="UP000800092">
    <property type="component" value="Unassembled WGS sequence"/>
</dbReference>
<name>A0A6A6HF00_VIRVR</name>
<feature type="region of interest" description="Disordered" evidence="1">
    <location>
        <begin position="85"/>
        <end position="109"/>
    </location>
</feature>
<dbReference type="OrthoDB" id="10626287at2759"/>
<reference evidence="3" key="1">
    <citation type="journal article" date="2020" name="Stud. Mycol.">
        <title>101 Dothideomycetes genomes: a test case for predicting lifestyles and emergence of pathogens.</title>
        <authorList>
            <person name="Haridas S."/>
            <person name="Albert R."/>
            <person name="Binder M."/>
            <person name="Bloem J."/>
            <person name="Labutti K."/>
            <person name="Salamov A."/>
            <person name="Andreopoulos B."/>
            <person name="Baker S."/>
            <person name="Barry K."/>
            <person name="Bills G."/>
            <person name="Bluhm B."/>
            <person name="Cannon C."/>
            <person name="Castanera R."/>
            <person name="Culley D."/>
            <person name="Daum C."/>
            <person name="Ezra D."/>
            <person name="Gonzalez J."/>
            <person name="Henrissat B."/>
            <person name="Kuo A."/>
            <person name="Liang C."/>
            <person name="Lipzen A."/>
            <person name="Lutzoni F."/>
            <person name="Magnuson J."/>
            <person name="Mondo S."/>
            <person name="Nolan M."/>
            <person name="Ohm R."/>
            <person name="Pangilinan J."/>
            <person name="Park H.-J."/>
            <person name="Ramirez L."/>
            <person name="Alfaro M."/>
            <person name="Sun H."/>
            <person name="Tritt A."/>
            <person name="Yoshinaga Y."/>
            <person name="Zwiers L.-H."/>
            <person name="Turgeon B."/>
            <person name="Goodwin S."/>
            <person name="Spatafora J."/>
            <person name="Crous P."/>
            <person name="Grigoriev I."/>
        </authorList>
    </citation>
    <scope>NUCLEOTIDE SEQUENCE</scope>
    <source>
        <strain evidence="3">Tuck. ex Michener</strain>
    </source>
</reference>
<keyword evidence="2" id="KW-1133">Transmembrane helix</keyword>
<dbReference type="EMBL" id="ML991784">
    <property type="protein sequence ID" value="KAF2236655.1"/>
    <property type="molecule type" value="Genomic_DNA"/>
</dbReference>
<accession>A0A6A6HF00</accession>
<protein>
    <submittedName>
        <fullName evidence="3">Uncharacterized protein</fullName>
    </submittedName>
</protein>